<dbReference type="AlphaFoldDB" id="A0AAV4VR58"/>
<keyword evidence="2" id="KW-1185">Reference proteome</keyword>
<sequence>MQITAYHAFPGLRCQTPGSGVYIMQSQSIPMQKTSPYPLRFEYDVSQPPTARTLCQSDHCKGWGREGCKKQCGNTFNHQPVTTLKPRVASFPGIPCLPPLEVPGRALHLQEDHRSGELPEGGGGVFHRKFVCKLGLRHLFFFPGLGGDFALYIYRLVEGVIEVVFGDGGQKASTRLEVGYKGEIHRFTLQNKI</sequence>
<proteinExistence type="predicted"/>
<evidence type="ECO:0000313" key="2">
    <source>
        <dbReference type="Proteomes" id="UP001054945"/>
    </source>
</evidence>
<comment type="caution">
    <text evidence="1">The sequence shown here is derived from an EMBL/GenBank/DDBJ whole genome shotgun (WGS) entry which is preliminary data.</text>
</comment>
<gene>
    <name evidence="1" type="ORF">CEXT_138501</name>
</gene>
<organism evidence="1 2">
    <name type="scientific">Caerostris extrusa</name>
    <name type="common">Bark spider</name>
    <name type="synonym">Caerostris bankana</name>
    <dbReference type="NCBI Taxonomy" id="172846"/>
    <lineage>
        <taxon>Eukaryota</taxon>
        <taxon>Metazoa</taxon>
        <taxon>Ecdysozoa</taxon>
        <taxon>Arthropoda</taxon>
        <taxon>Chelicerata</taxon>
        <taxon>Arachnida</taxon>
        <taxon>Araneae</taxon>
        <taxon>Araneomorphae</taxon>
        <taxon>Entelegynae</taxon>
        <taxon>Araneoidea</taxon>
        <taxon>Araneidae</taxon>
        <taxon>Caerostris</taxon>
    </lineage>
</organism>
<reference evidence="1 2" key="1">
    <citation type="submission" date="2021-06" db="EMBL/GenBank/DDBJ databases">
        <title>Caerostris extrusa draft genome.</title>
        <authorList>
            <person name="Kono N."/>
            <person name="Arakawa K."/>
        </authorList>
    </citation>
    <scope>NUCLEOTIDE SEQUENCE [LARGE SCALE GENOMIC DNA]</scope>
</reference>
<accession>A0AAV4VR58</accession>
<evidence type="ECO:0000313" key="1">
    <source>
        <dbReference type="EMBL" id="GIY71865.1"/>
    </source>
</evidence>
<dbReference type="EMBL" id="BPLR01014867">
    <property type="protein sequence ID" value="GIY71865.1"/>
    <property type="molecule type" value="Genomic_DNA"/>
</dbReference>
<name>A0AAV4VR58_CAEEX</name>
<dbReference type="Proteomes" id="UP001054945">
    <property type="component" value="Unassembled WGS sequence"/>
</dbReference>
<protein>
    <submittedName>
        <fullName evidence="1">Uncharacterized protein</fullName>
    </submittedName>
</protein>